<dbReference type="PROSITE" id="PS50012">
    <property type="entry name" value="RCC1_3"/>
    <property type="match status" value="7"/>
</dbReference>
<dbReference type="EnsemblMetazoa" id="CapteT159495">
    <property type="protein sequence ID" value="CapteP159495"/>
    <property type="gene ID" value="CapteG159495"/>
</dbReference>
<dbReference type="PANTHER" id="PTHR45982:SF1">
    <property type="entry name" value="REGULATOR OF CHROMOSOME CONDENSATION"/>
    <property type="match status" value="1"/>
</dbReference>
<organism evidence="6">
    <name type="scientific">Capitella teleta</name>
    <name type="common">Polychaete worm</name>
    <dbReference type="NCBI Taxonomy" id="283909"/>
    <lineage>
        <taxon>Eukaryota</taxon>
        <taxon>Metazoa</taxon>
        <taxon>Spiralia</taxon>
        <taxon>Lophotrochozoa</taxon>
        <taxon>Annelida</taxon>
        <taxon>Polychaeta</taxon>
        <taxon>Sedentaria</taxon>
        <taxon>Scolecida</taxon>
        <taxon>Capitellidae</taxon>
        <taxon>Capitella</taxon>
    </lineage>
</organism>
<feature type="repeat" description="RCC1" evidence="3">
    <location>
        <begin position="391"/>
        <end position="444"/>
    </location>
</feature>
<feature type="repeat" description="RCC1" evidence="3">
    <location>
        <begin position="64"/>
        <end position="114"/>
    </location>
</feature>
<evidence type="ECO:0000313" key="8">
    <source>
        <dbReference type="Proteomes" id="UP000014760"/>
    </source>
</evidence>
<feature type="compositionally biased region" description="Low complexity" evidence="4">
    <location>
        <begin position="16"/>
        <end position="25"/>
    </location>
</feature>
<dbReference type="OMA" id="IFVWGTG"/>
<dbReference type="Pfam" id="PF25390">
    <property type="entry name" value="WD40_RLD"/>
    <property type="match status" value="1"/>
</dbReference>
<dbReference type="EMBL" id="AMQN01003169">
    <property type="status" value="NOT_ANNOTATED_CDS"/>
    <property type="molecule type" value="Genomic_DNA"/>
</dbReference>
<sequence>MPAPRASRAVKRKASSADTATAAKAKVAKRSRVDLSTKPTLNGLKKKAQKVSLVSHRSHGHVVGQTLTIGTGDTGQLGLGEDIMDRARPALVKIDGEIVQIAAGGMHTACLTKDGKVFTFGCNDEGALGRSTPEEEDCFEPSVVDLKAKIVQISAGDSHTAALADDGELYGWGTFRDANGSIGLQTPKTRSPTPIVLLSGQRVIKVASGDDHILCLTENGQIFSMGNADQGQLGRVAECFSTRGGRKGLSLLLTPAAVHCKLRKAKFTDVWTGGWTSFAKTDTGDIYSWGLNNYFQIGFDDMVNRYVPDRCKSFKTDLDWKDISGGQHHTIALDANGQVYTLGRKDYGVLGLGDNVTEEKSEPTAVTSLKDVKCSAVTCGSAVSLAVAENGAVYAWGMGCNQQLGQAEDDDLYEPTQIISKQMETRDGIMVSAGGQHTVILAKDKS</sequence>
<evidence type="ECO:0000256" key="1">
    <source>
        <dbReference type="ARBA" id="ARBA00022658"/>
    </source>
</evidence>
<dbReference type="InterPro" id="IPR051553">
    <property type="entry name" value="Ran_GTPase-activating"/>
</dbReference>
<dbReference type="InterPro" id="IPR009091">
    <property type="entry name" value="RCC1/BLIP-II"/>
</dbReference>
<feature type="repeat" description="RCC1" evidence="3">
    <location>
        <begin position="220"/>
        <end position="283"/>
    </location>
</feature>
<evidence type="ECO:0000256" key="3">
    <source>
        <dbReference type="PROSITE-ProRule" id="PRU00235"/>
    </source>
</evidence>
<dbReference type="InterPro" id="IPR000408">
    <property type="entry name" value="Reg_chr_condens"/>
</dbReference>
<proteinExistence type="predicted"/>
<dbReference type="PRINTS" id="PR00633">
    <property type="entry name" value="RCCNDNSATION"/>
</dbReference>
<feature type="domain" description="RCC1-like" evidence="5">
    <location>
        <begin position="66"/>
        <end position="440"/>
    </location>
</feature>
<dbReference type="AlphaFoldDB" id="R7TG70"/>
<evidence type="ECO:0000259" key="5">
    <source>
        <dbReference type="Pfam" id="PF25390"/>
    </source>
</evidence>
<keyword evidence="2" id="KW-0677">Repeat</keyword>
<dbReference type="FunCoup" id="R7TG70">
    <property type="interactions" value="2113"/>
</dbReference>
<dbReference type="EMBL" id="KB311062">
    <property type="protein sequence ID" value="ELT90046.1"/>
    <property type="molecule type" value="Genomic_DNA"/>
</dbReference>
<reference evidence="8" key="1">
    <citation type="submission" date="2012-12" db="EMBL/GenBank/DDBJ databases">
        <authorList>
            <person name="Hellsten U."/>
            <person name="Grimwood J."/>
            <person name="Chapman J.A."/>
            <person name="Shapiro H."/>
            <person name="Aerts A."/>
            <person name="Otillar R.P."/>
            <person name="Terry A.Y."/>
            <person name="Boore J.L."/>
            <person name="Simakov O."/>
            <person name="Marletaz F."/>
            <person name="Cho S.-J."/>
            <person name="Edsinger-Gonzales E."/>
            <person name="Havlak P."/>
            <person name="Kuo D.-H."/>
            <person name="Larsson T."/>
            <person name="Lv J."/>
            <person name="Arendt D."/>
            <person name="Savage R."/>
            <person name="Osoegawa K."/>
            <person name="de Jong P."/>
            <person name="Lindberg D.R."/>
            <person name="Seaver E.C."/>
            <person name="Weisblat D.A."/>
            <person name="Putnam N.H."/>
            <person name="Grigoriev I.V."/>
            <person name="Rokhsar D.S."/>
        </authorList>
    </citation>
    <scope>NUCLEOTIDE SEQUENCE</scope>
    <source>
        <strain evidence="8">I ESC-2004</strain>
    </source>
</reference>
<dbReference type="OrthoDB" id="61110at2759"/>
<protein>
    <recommendedName>
        <fullName evidence="5">RCC1-like domain-containing protein</fullName>
    </recommendedName>
</protein>
<dbReference type="GO" id="GO:0005085">
    <property type="term" value="F:guanyl-nucleotide exchange factor activity"/>
    <property type="evidence" value="ECO:0007669"/>
    <property type="project" value="TreeGrafter"/>
</dbReference>
<evidence type="ECO:0000256" key="2">
    <source>
        <dbReference type="ARBA" id="ARBA00022737"/>
    </source>
</evidence>
<dbReference type="STRING" id="283909.R7TG70"/>
<dbReference type="HOGENOM" id="CLU_005210_6_2_1"/>
<name>R7TG70_CAPTE</name>
<reference evidence="6 8" key="2">
    <citation type="journal article" date="2013" name="Nature">
        <title>Insights into bilaterian evolution from three spiralian genomes.</title>
        <authorList>
            <person name="Simakov O."/>
            <person name="Marletaz F."/>
            <person name="Cho S.J."/>
            <person name="Edsinger-Gonzales E."/>
            <person name="Havlak P."/>
            <person name="Hellsten U."/>
            <person name="Kuo D.H."/>
            <person name="Larsson T."/>
            <person name="Lv J."/>
            <person name="Arendt D."/>
            <person name="Savage R."/>
            <person name="Osoegawa K."/>
            <person name="de Jong P."/>
            <person name="Grimwood J."/>
            <person name="Chapman J.A."/>
            <person name="Shapiro H."/>
            <person name="Aerts A."/>
            <person name="Otillar R.P."/>
            <person name="Terry A.Y."/>
            <person name="Boore J.L."/>
            <person name="Grigoriev I.V."/>
            <person name="Lindberg D.R."/>
            <person name="Seaver E.C."/>
            <person name="Weisblat D.A."/>
            <person name="Putnam N.H."/>
            <person name="Rokhsar D.S."/>
        </authorList>
    </citation>
    <scope>NUCLEOTIDE SEQUENCE</scope>
    <source>
        <strain evidence="6 8">I ESC-2004</strain>
    </source>
</reference>
<feature type="repeat" description="RCC1" evidence="3">
    <location>
        <begin position="167"/>
        <end position="219"/>
    </location>
</feature>
<keyword evidence="1" id="KW-0344">Guanine-nucleotide releasing factor</keyword>
<feature type="repeat" description="RCC1" evidence="3">
    <location>
        <begin position="284"/>
        <end position="336"/>
    </location>
</feature>
<accession>R7TG70</accession>
<feature type="region of interest" description="Disordered" evidence="4">
    <location>
        <begin position="1"/>
        <end position="31"/>
    </location>
</feature>
<dbReference type="InterPro" id="IPR058923">
    <property type="entry name" value="RCC1-like_dom"/>
</dbReference>
<feature type="repeat" description="RCC1" evidence="3">
    <location>
        <begin position="115"/>
        <end position="166"/>
    </location>
</feature>
<feature type="repeat" description="RCC1" evidence="3">
    <location>
        <begin position="337"/>
        <end position="390"/>
    </location>
</feature>
<dbReference type="PANTHER" id="PTHR45982">
    <property type="entry name" value="REGULATOR OF CHROMOSOME CONDENSATION"/>
    <property type="match status" value="1"/>
</dbReference>
<evidence type="ECO:0000313" key="6">
    <source>
        <dbReference type="EMBL" id="ELT90046.1"/>
    </source>
</evidence>
<dbReference type="Proteomes" id="UP000014760">
    <property type="component" value="Unassembled WGS sequence"/>
</dbReference>
<reference evidence="7" key="3">
    <citation type="submission" date="2015-06" db="UniProtKB">
        <authorList>
            <consortium name="EnsemblMetazoa"/>
        </authorList>
    </citation>
    <scope>IDENTIFICATION</scope>
</reference>
<dbReference type="SUPFAM" id="SSF50985">
    <property type="entry name" value="RCC1/BLIP-II"/>
    <property type="match status" value="1"/>
</dbReference>
<keyword evidence="8" id="KW-1185">Reference proteome</keyword>
<dbReference type="PROSITE" id="PS00625">
    <property type="entry name" value="RCC1_1"/>
    <property type="match status" value="1"/>
</dbReference>
<evidence type="ECO:0000256" key="4">
    <source>
        <dbReference type="SAM" id="MobiDB-lite"/>
    </source>
</evidence>
<dbReference type="Gene3D" id="2.130.10.30">
    <property type="entry name" value="Regulator of chromosome condensation 1/beta-lactamase-inhibitor protein II"/>
    <property type="match status" value="1"/>
</dbReference>
<gene>
    <name evidence="6" type="ORF">CAPTEDRAFT_159495</name>
</gene>
<evidence type="ECO:0000313" key="7">
    <source>
        <dbReference type="EnsemblMetazoa" id="CapteP159495"/>
    </source>
</evidence>
<dbReference type="GO" id="GO:0005737">
    <property type="term" value="C:cytoplasm"/>
    <property type="evidence" value="ECO:0007669"/>
    <property type="project" value="TreeGrafter"/>
</dbReference>
<dbReference type="PROSITE" id="PS00626">
    <property type="entry name" value="RCC1_2"/>
    <property type="match status" value="4"/>
</dbReference>